<evidence type="ECO:0000313" key="16">
    <source>
        <dbReference type="EMBL" id="PQJ87880.1"/>
    </source>
</evidence>
<dbReference type="EC" id="2.7.13.3" evidence="2"/>
<evidence type="ECO:0000256" key="8">
    <source>
        <dbReference type="ARBA" id="ARBA00023012"/>
    </source>
</evidence>
<dbReference type="InterPro" id="IPR005467">
    <property type="entry name" value="His_kinase_dom"/>
</dbReference>
<dbReference type="PANTHER" id="PTHR45339">
    <property type="entry name" value="HYBRID SIGNAL TRANSDUCTION HISTIDINE KINASE J"/>
    <property type="match status" value="1"/>
</dbReference>
<evidence type="ECO:0000313" key="17">
    <source>
        <dbReference type="Proteomes" id="UP000239273"/>
    </source>
</evidence>
<keyword evidence="12" id="KW-1133">Transmembrane helix</keyword>
<reference evidence="16 17" key="2">
    <citation type="submission" date="2016-12" db="EMBL/GenBank/DDBJ databases">
        <title>Diversity of luminous bacteria.</title>
        <authorList>
            <person name="Yoshizawa S."/>
            <person name="Kogure K."/>
        </authorList>
    </citation>
    <scope>NUCLEOTIDE SEQUENCE [LARGE SCALE GENOMIC DNA]</scope>
    <source>
        <strain evidence="16 17">NBRC 105001</strain>
    </source>
</reference>
<dbReference type="CDD" id="cd16922">
    <property type="entry name" value="HATPase_EvgS-ArcB-TorS-like"/>
    <property type="match status" value="1"/>
</dbReference>
<sequence>MSLMNRFSLKSRLLTLVILPLIILFSLSTKEIKVQLQNLTALDAINERLLFNEALSAYITAMHNLRLNSLYENNNDIEKSSSKIALKLLQANINENNNPELGRSVSELIEINAEIGTFSSSNIEEWSSWVSDVLNRIYSLENSENLQTYIEEIDQKQQVILQLQWLSYWATQENWYINLDVNTPDQKYHDELHSLFYRQELYVNQFISMNANPIDIELLLKTFTNDSFTISMQFRNDVIKNKAKNYSLQNINSSIQALHHRLLLIQSVTKVLTNDLKTDLKNQLKKIHYSILFSISFLILSLLIISYLGISLSKRIIFYLNTITQSMATIERNHDYSIQIKIDGKDELSLFSKNINMLISERAINEEKIIGAKEEAEQANLAKSSFLANMSHEIRTPLNGIIGMSGILSETKLSPIQHDYLNTIETSSQTLLILINDILDISKIEAGNLALHVHSTNVRELIFDTISISVTKATEKNLAINVEIAPNLPRYLMLDDHRIKQILTNLASNAIKFTHEGHITIKADFIATTQNRGLITLSVSDSGIGINKDAQEKIFDPFTQEDNSITRQYGGTGLGLAITQQLIELMGSQLKLTSEKHKGSHFSFTIETEIVHENTLRLKELEQTSIILVGNNSNFANAIIEELKYQKLFKSIAVDSIDDIVLFDNEQAIILYCIDDCVNMCCKNKLLKLRNKYTATPIVLIQNHQNRATNFESIIDGLVTYPLLGYRFTKTLTNSLTFHSENISTLIVDVQEKSAQQHTDSNHHYEGENIKEHILIVEDNLVNQKVASLFLNSSGYTFDIANNGQEAIDKFTESDIYNLILMDCMMPIKDGFSATKEIREVERKQNRKKTPIIALTASVLDQDISKCYESGMDDYVAKPFKKEVLLEKITKIKTG</sequence>
<protein>
    <recommendedName>
        <fullName evidence="10">Sensory/regulatory protein RpfC</fullName>
        <ecNumber evidence="2">2.7.13.3</ecNumber>
    </recommendedName>
</protein>
<keyword evidence="4" id="KW-0808">Transferase</keyword>
<keyword evidence="6 16" id="KW-0418">Kinase</keyword>
<keyword evidence="8" id="KW-0902">Two-component regulatory system</keyword>
<dbReference type="Pfam" id="PF00512">
    <property type="entry name" value="HisKA"/>
    <property type="match status" value="1"/>
</dbReference>
<evidence type="ECO:0000313" key="15">
    <source>
        <dbReference type="EMBL" id="GLR73520.1"/>
    </source>
</evidence>
<dbReference type="PANTHER" id="PTHR45339:SF1">
    <property type="entry name" value="HYBRID SIGNAL TRANSDUCTION HISTIDINE KINASE J"/>
    <property type="match status" value="1"/>
</dbReference>
<comment type="caution">
    <text evidence="16">The sequence shown here is derived from an EMBL/GenBank/DDBJ whole genome shotgun (WGS) entry which is preliminary data.</text>
</comment>
<evidence type="ECO:0000256" key="7">
    <source>
        <dbReference type="ARBA" id="ARBA00022840"/>
    </source>
</evidence>
<evidence type="ECO:0000256" key="10">
    <source>
        <dbReference type="ARBA" id="ARBA00068150"/>
    </source>
</evidence>
<evidence type="ECO:0000259" key="14">
    <source>
        <dbReference type="PROSITE" id="PS50110"/>
    </source>
</evidence>
<dbReference type="CDD" id="cd00082">
    <property type="entry name" value="HisKA"/>
    <property type="match status" value="1"/>
</dbReference>
<comment type="catalytic activity">
    <reaction evidence="1">
        <text>ATP + protein L-histidine = ADP + protein N-phospho-L-histidine.</text>
        <dbReference type="EC" id="2.7.13.3"/>
    </reaction>
</comment>
<dbReference type="PRINTS" id="PR00344">
    <property type="entry name" value="BCTRLSENSOR"/>
</dbReference>
<proteinExistence type="predicted"/>
<evidence type="ECO:0000256" key="2">
    <source>
        <dbReference type="ARBA" id="ARBA00012438"/>
    </source>
</evidence>
<dbReference type="InterPro" id="IPR004358">
    <property type="entry name" value="Sig_transdc_His_kin-like_C"/>
</dbReference>
<evidence type="ECO:0000256" key="5">
    <source>
        <dbReference type="ARBA" id="ARBA00022741"/>
    </source>
</evidence>
<gene>
    <name evidence="16" type="ORF">BTO23_17520</name>
    <name evidence="15" type="ORF">GCM10007855_03930</name>
</gene>
<dbReference type="SUPFAM" id="SSF47384">
    <property type="entry name" value="Homodimeric domain of signal transducing histidine kinase"/>
    <property type="match status" value="1"/>
</dbReference>
<dbReference type="SMART" id="SM00388">
    <property type="entry name" value="HisKA"/>
    <property type="match status" value="1"/>
</dbReference>
<accession>A0A2S7X957</accession>
<evidence type="ECO:0000259" key="13">
    <source>
        <dbReference type="PROSITE" id="PS50109"/>
    </source>
</evidence>
<organism evidence="16 17">
    <name type="scientific">Aliivibrio sifiae</name>
    <dbReference type="NCBI Taxonomy" id="566293"/>
    <lineage>
        <taxon>Bacteria</taxon>
        <taxon>Pseudomonadati</taxon>
        <taxon>Pseudomonadota</taxon>
        <taxon>Gammaproteobacteria</taxon>
        <taxon>Vibrionales</taxon>
        <taxon>Vibrionaceae</taxon>
        <taxon>Aliivibrio</taxon>
    </lineage>
</organism>
<feature type="transmembrane region" description="Helical" evidence="12">
    <location>
        <begin position="287"/>
        <end position="310"/>
    </location>
</feature>
<name>A0A2S7X957_9GAMM</name>
<dbReference type="PROSITE" id="PS50110">
    <property type="entry name" value="RESPONSE_REGULATORY"/>
    <property type="match status" value="1"/>
</dbReference>
<dbReference type="Pfam" id="PF02518">
    <property type="entry name" value="HATPase_c"/>
    <property type="match status" value="1"/>
</dbReference>
<keyword evidence="3 11" id="KW-0597">Phosphoprotein</keyword>
<dbReference type="Pfam" id="PF00072">
    <property type="entry name" value="Response_reg"/>
    <property type="match status" value="1"/>
</dbReference>
<dbReference type="CDD" id="cd17546">
    <property type="entry name" value="REC_hyHK_CKI1_RcsC-like"/>
    <property type="match status" value="1"/>
</dbReference>
<feature type="domain" description="Histidine kinase" evidence="13">
    <location>
        <begin position="389"/>
        <end position="610"/>
    </location>
</feature>
<dbReference type="GO" id="GO:0000155">
    <property type="term" value="F:phosphorelay sensor kinase activity"/>
    <property type="evidence" value="ECO:0007669"/>
    <property type="project" value="InterPro"/>
</dbReference>
<evidence type="ECO:0000256" key="6">
    <source>
        <dbReference type="ARBA" id="ARBA00022777"/>
    </source>
</evidence>
<evidence type="ECO:0000256" key="9">
    <source>
        <dbReference type="ARBA" id="ARBA00064003"/>
    </source>
</evidence>
<dbReference type="InterPro" id="IPR036890">
    <property type="entry name" value="HATPase_C_sf"/>
</dbReference>
<keyword evidence="5" id="KW-0547">Nucleotide-binding</keyword>
<keyword evidence="12" id="KW-0812">Transmembrane</keyword>
<dbReference type="FunFam" id="3.30.565.10:FF:000010">
    <property type="entry name" value="Sensor histidine kinase RcsC"/>
    <property type="match status" value="1"/>
</dbReference>
<dbReference type="InterPro" id="IPR001789">
    <property type="entry name" value="Sig_transdc_resp-reg_receiver"/>
</dbReference>
<keyword evidence="12" id="KW-0472">Membrane</keyword>
<evidence type="ECO:0000256" key="1">
    <source>
        <dbReference type="ARBA" id="ARBA00000085"/>
    </source>
</evidence>
<feature type="modified residue" description="4-aspartylphosphate" evidence="11">
    <location>
        <position position="823"/>
    </location>
</feature>
<evidence type="ECO:0000256" key="11">
    <source>
        <dbReference type="PROSITE-ProRule" id="PRU00169"/>
    </source>
</evidence>
<evidence type="ECO:0000313" key="18">
    <source>
        <dbReference type="Proteomes" id="UP001156660"/>
    </source>
</evidence>
<dbReference type="Gene3D" id="3.30.565.10">
    <property type="entry name" value="Histidine kinase-like ATPase, C-terminal domain"/>
    <property type="match status" value="1"/>
</dbReference>
<dbReference type="GO" id="GO:0005524">
    <property type="term" value="F:ATP binding"/>
    <property type="evidence" value="ECO:0007669"/>
    <property type="project" value="UniProtKB-KW"/>
</dbReference>
<dbReference type="EMBL" id="MSCP01000002">
    <property type="protein sequence ID" value="PQJ87880.1"/>
    <property type="molecule type" value="Genomic_DNA"/>
</dbReference>
<dbReference type="InterPro" id="IPR011006">
    <property type="entry name" value="CheY-like_superfamily"/>
</dbReference>
<dbReference type="InterPro" id="IPR003661">
    <property type="entry name" value="HisK_dim/P_dom"/>
</dbReference>
<dbReference type="Gene3D" id="1.10.287.130">
    <property type="match status" value="1"/>
</dbReference>
<dbReference type="PROSITE" id="PS50109">
    <property type="entry name" value="HIS_KIN"/>
    <property type="match status" value="1"/>
</dbReference>
<dbReference type="RefSeq" id="WP_105064181.1">
    <property type="nucleotide sequence ID" value="NZ_BSOU01000001.1"/>
</dbReference>
<reference evidence="15" key="1">
    <citation type="journal article" date="2014" name="Int. J. Syst. Evol. Microbiol.">
        <title>Complete genome of a new Firmicutes species belonging to the dominant human colonic microbiota ('Ruminococcus bicirculans') reveals two chromosomes and a selective capacity to utilize plant glucans.</title>
        <authorList>
            <consortium name="NISC Comparative Sequencing Program"/>
            <person name="Wegmann U."/>
            <person name="Louis P."/>
            <person name="Goesmann A."/>
            <person name="Henrissat B."/>
            <person name="Duncan S.H."/>
            <person name="Flint H.J."/>
        </authorList>
    </citation>
    <scope>NUCLEOTIDE SEQUENCE</scope>
    <source>
        <strain evidence="15">NBRC 105001</strain>
    </source>
</reference>
<dbReference type="SUPFAM" id="SSF52172">
    <property type="entry name" value="CheY-like"/>
    <property type="match status" value="1"/>
</dbReference>
<evidence type="ECO:0000256" key="12">
    <source>
        <dbReference type="SAM" id="Phobius"/>
    </source>
</evidence>
<dbReference type="Gene3D" id="3.40.50.2300">
    <property type="match status" value="1"/>
</dbReference>
<dbReference type="AlphaFoldDB" id="A0A2S7X957"/>
<keyword evidence="18" id="KW-1185">Reference proteome</keyword>
<comment type="subunit">
    <text evidence="9">At low DSF concentrations, interacts with RpfF.</text>
</comment>
<dbReference type="SMART" id="SM00448">
    <property type="entry name" value="REC"/>
    <property type="match status" value="1"/>
</dbReference>
<dbReference type="InterPro" id="IPR036097">
    <property type="entry name" value="HisK_dim/P_sf"/>
</dbReference>
<dbReference type="Proteomes" id="UP001156660">
    <property type="component" value="Unassembled WGS sequence"/>
</dbReference>
<dbReference type="EMBL" id="BSOU01000001">
    <property type="protein sequence ID" value="GLR73520.1"/>
    <property type="molecule type" value="Genomic_DNA"/>
</dbReference>
<dbReference type="InterPro" id="IPR003594">
    <property type="entry name" value="HATPase_dom"/>
</dbReference>
<dbReference type="SUPFAM" id="SSF55874">
    <property type="entry name" value="ATPase domain of HSP90 chaperone/DNA topoisomerase II/histidine kinase"/>
    <property type="match status" value="1"/>
</dbReference>
<evidence type="ECO:0000256" key="4">
    <source>
        <dbReference type="ARBA" id="ARBA00022679"/>
    </source>
</evidence>
<reference evidence="15" key="4">
    <citation type="submission" date="2023-01" db="EMBL/GenBank/DDBJ databases">
        <title>Draft genome sequence of Aliivibrio sifiae strain NBRC 105001.</title>
        <authorList>
            <person name="Sun Q."/>
            <person name="Mori K."/>
        </authorList>
    </citation>
    <scope>NUCLEOTIDE SEQUENCE</scope>
    <source>
        <strain evidence="15">NBRC 105001</strain>
    </source>
</reference>
<dbReference type="Proteomes" id="UP000239273">
    <property type="component" value="Unassembled WGS sequence"/>
</dbReference>
<feature type="domain" description="Response regulatory" evidence="14">
    <location>
        <begin position="773"/>
        <end position="893"/>
    </location>
</feature>
<evidence type="ECO:0000256" key="3">
    <source>
        <dbReference type="ARBA" id="ARBA00022553"/>
    </source>
</evidence>
<dbReference type="FunFam" id="1.10.287.130:FF:000002">
    <property type="entry name" value="Two-component osmosensing histidine kinase"/>
    <property type="match status" value="1"/>
</dbReference>
<reference evidence="18" key="3">
    <citation type="journal article" date="2019" name="Int. J. Syst. Evol. Microbiol.">
        <title>The Global Catalogue of Microorganisms (GCM) 10K type strain sequencing project: providing services to taxonomists for standard genome sequencing and annotation.</title>
        <authorList>
            <consortium name="The Broad Institute Genomics Platform"/>
            <consortium name="The Broad Institute Genome Sequencing Center for Infectious Disease"/>
            <person name="Wu L."/>
            <person name="Ma J."/>
        </authorList>
    </citation>
    <scope>NUCLEOTIDE SEQUENCE [LARGE SCALE GENOMIC DNA]</scope>
    <source>
        <strain evidence="18">NBRC 105001</strain>
    </source>
</reference>
<dbReference type="SMART" id="SM00387">
    <property type="entry name" value="HATPase_c"/>
    <property type="match status" value="1"/>
</dbReference>
<dbReference type="OrthoDB" id="9810730at2"/>
<keyword evidence="7" id="KW-0067">ATP-binding</keyword>
<dbReference type="Gene3D" id="6.10.340.10">
    <property type="match status" value="1"/>
</dbReference>